<evidence type="ECO:0000259" key="12">
    <source>
        <dbReference type="Pfam" id="PF02782"/>
    </source>
</evidence>
<evidence type="ECO:0000256" key="6">
    <source>
        <dbReference type="ARBA" id="ARBA00022798"/>
    </source>
</evidence>
<accession>A0A1S1BUP0</accession>
<comment type="activity regulation">
    <text evidence="9">Inhibited by fructose 1,6-bisphosphate (FBP).</text>
</comment>
<feature type="binding site" evidence="9">
    <location>
        <position position="318"/>
    </location>
    <ligand>
        <name>ATP</name>
        <dbReference type="ChEBI" id="CHEBI:30616"/>
    </ligand>
</feature>
<dbReference type="EMBL" id="NSNE01000011">
    <property type="protein sequence ID" value="RPM12740.1"/>
    <property type="molecule type" value="Genomic_DNA"/>
</dbReference>
<dbReference type="HAMAP" id="MF_00186">
    <property type="entry name" value="Glycerol_kin"/>
    <property type="match status" value="1"/>
</dbReference>
<reference evidence="15" key="7">
    <citation type="submission" date="2020-01" db="EMBL/GenBank/DDBJ databases">
        <title>Bacteria Cultured from War Wounds Associated with the Conflict in Eastern Ukraine.</title>
        <authorList>
            <person name="Snesrud E."/>
            <person name="Galac M.R."/>
            <person name="Mc Gann P."/>
            <person name="Valentine K."/>
            <person name="Viacheslav K."/>
        </authorList>
    </citation>
    <scope>NUCLEOTIDE SEQUENCE</scope>
    <source>
        <strain evidence="15">VNMU148</strain>
    </source>
</reference>
<dbReference type="Gene3D" id="3.30.420.40">
    <property type="match status" value="2"/>
</dbReference>
<evidence type="ECO:0000256" key="3">
    <source>
        <dbReference type="ARBA" id="ARBA00022679"/>
    </source>
</evidence>
<dbReference type="PROSITE" id="PS00445">
    <property type="entry name" value="FGGY_KINASES_2"/>
    <property type="match status" value="1"/>
</dbReference>
<dbReference type="FunFam" id="3.30.420.40:FF:000007">
    <property type="entry name" value="Glycerol kinase"/>
    <property type="match status" value="1"/>
</dbReference>
<feature type="binding site" evidence="9">
    <location>
        <position position="88"/>
    </location>
    <ligand>
        <name>glycerol</name>
        <dbReference type="ChEBI" id="CHEBI:17754"/>
    </ligand>
</feature>
<protein>
    <recommendedName>
        <fullName evidence="9">Glycerol kinase</fullName>
        <ecNumber evidence="9">2.7.1.30</ecNumber>
    </recommendedName>
    <alternativeName>
        <fullName evidence="9">ATP:glycerol 3-phosphotransferase</fullName>
    </alternativeName>
    <alternativeName>
        <fullName evidence="9">Glycerokinase</fullName>
        <shortName evidence="9">GK</shortName>
    </alternativeName>
</protein>
<dbReference type="PANTHER" id="PTHR10196:SF69">
    <property type="entry name" value="GLYCEROL KINASE"/>
    <property type="match status" value="1"/>
</dbReference>
<comment type="similarity">
    <text evidence="2 9 10">Belongs to the FGGY kinase family.</text>
</comment>
<feature type="binding site" evidence="9">
    <location>
        <position position="17"/>
    </location>
    <ligand>
        <name>ATP</name>
        <dbReference type="ChEBI" id="CHEBI:30616"/>
    </ligand>
</feature>
<dbReference type="GO" id="GO:0005829">
    <property type="term" value="C:cytosol"/>
    <property type="evidence" value="ECO:0007669"/>
    <property type="project" value="TreeGrafter"/>
</dbReference>
<name>A0A069Q6B3_PSEAI</name>
<feature type="binding site" evidence="9">
    <location>
        <position position="17"/>
    </location>
    <ligand>
        <name>ADP</name>
        <dbReference type="ChEBI" id="CHEBI:456216"/>
    </ligand>
</feature>
<dbReference type="InterPro" id="IPR018483">
    <property type="entry name" value="Carb_kinase_FGGY_CS"/>
</dbReference>
<evidence type="ECO:0000313" key="13">
    <source>
        <dbReference type="EMBL" id="CRP24917.1"/>
    </source>
</evidence>
<feature type="binding site" evidence="9">
    <location>
        <position position="314"/>
    </location>
    <ligand>
        <name>ATP</name>
        <dbReference type="ChEBI" id="CHEBI:30616"/>
    </ligand>
</feature>
<keyword evidence="7 9" id="KW-0067">ATP-binding</keyword>
<dbReference type="EMBL" id="CVVU01000212">
    <property type="protein sequence ID" value="CRP24917.1"/>
    <property type="molecule type" value="Genomic_DNA"/>
</dbReference>
<dbReference type="Proteomes" id="UP000284767">
    <property type="component" value="Unassembled WGS sequence"/>
</dbReference>
<organism evidence="14 22">
    <name type="scientific">Pseudomonas aeruginosa</name>
    <dbReference type="NCBI Taxonomy" id="287"/>
    <lineage>
        <taxon>Bacteria</taxon>
        <taxon>Pseudomonadati</taxon>
        <taxon>Pseudomonadota</taxon>
        <taxon>Gammaproteobacteria</taxon>
        <taxon>Pseudomonadales</taxon>
        <taxon>Pseudomonadaceae</taxon>
        <taxon>Pseudomonas</taxon>
    </lineage>
</organism>
<comment type="catalytic activity">
    <reaction evidence="8 9">
        <text>glycerol + ATP = sn-glycerol 3-phosphate + ADP + H(+)</text>
        <dbReference type="Rhea" id="RHEA:21644"/>
        <dbReference type="ChEBI" id="CHEBI:15378"/>
        <dbReference type="ChEBI" id="CHEBI:17754"/>
        <dbReference type="ChEBI" id="CHEBI:30616"/>
        <dbReference type="ChEBI" id="CHEBI:57597"/>
        <dbReference type="ChEBI" id="CHEBI:456216"/>
        <dbReference type="EC" id="2.7.1.30"/>
    </reaction>
</comment>
<dbReference type="KEGG" id="paeb:NCGM1900_2698"/>
<evidence type="ECO:0000256" key="4">
    <source>
        <dbReference type="ARBA" id="ARBA00022741"/>
    </source>
</evidence>
<dbReference type="Proteomes" id="UP000045039">
    <property type="component" value="Unassembled WGS sequence"/>
</dbReference>
<reference evidence="13" key="2">
    <citation type="submission" date="2015-06" db="EMBL/GenBank/DDBJ databases">
        <authorList>
            <person name="Radhakrishnan R."/>
            <person name="Underwood A."/>
            <person name="Al-Shahib A."/>
        </authorList>
    </citation>
    <scope>NUCLEOTIDE SEQUENCE</scope>
    <source>
        <strain evidence="13">P19_London_7_VIM_2_05_10</strain>
    </source>
</reference>
<evidence type="ECO:0000313" key="15">
    <source>
        <dbReference type="EMBL" id="MZZ11061.1"/>
    </source>
</evidence>
<evidence type="ECO:0000256" key="1">
    <source>
        <dbReference type="ARBA" id="ARBA00005190"/>
    </source>
</evidence>
<dbReference type="Proteomes" id="UP000433532">
    <property type="component" value="Unassembled WGS sequence"/>
</dbReference>
<feature type="binding site" evidence="9">
    <location>
        <position position="19"/>
    </location>
    <ligand>
        <name>ATP</name>
        <dbReference type="ChEBI" id="CHEBI:30616"/>
    </ligand>
</feature>
<dbReference type="EMBL" id="WOAD01000003">
    <property type="protein sequence ID" value="MUI34656.1"/>
    <property type="molecule type" value="Genomic_DNA"/>
</dbReference>
<reference evidence="19" key="1">
    <citation type="submission" date="2015-06" db="EMBL/GenBank/DDBJ databases">
        <authorList>
            <person name="Radhakrishnan Rajesh"/>
            <person name="Underwood Anthony"/>
            <person name="Al-Shahib Ali"/>
        </authorList>
    </citation>
    <scope>NUCLEOTIDE SEQUENCE [LARGE SCALE GENOMIC DNA]</scope>
    <source>
        <strain evidence="19">P19_London_7_VIM_2_05_10</strain>
    </source>
</reference>
<comment type="function">
    <text evidence="9">Key enzyme in the regulation of glycerol uptake and metabolism. Catalyzes the phosphorylation of glycerol to yield sn-glycerol 3-phosphate.</text>
</comment>
<comment type="pathway">
    <text evidence="1 9">Polyol metabolism; glycerol degradation via glycerol kinase pathway; sn-glycerol 3-phosphate from glycerol: step 1/1.</text>
</comment>
<dbReference type="InterPro" id="IPR018485">
    <property type="entry name" value="FGGY_C"/>
</dbReference>
<dbReference type="EMBL" id="NFFZ01000010">
    <property type="protein sequence ID" value="OTI59720.1"/>
    <property type="molecule type" value="Genomic_DNA"/>
</dbReference>
<feature type="binding site" evidence="9">
    <location>
        <position position="87"/>
    </location>
    <ligand>
        <name>sn-glycerol 3-phosphate</name>
        <dbReference type="ChEBI" id="CHEBI:57597"/>
    </ligand>
</feature>
<keyword evidence="5 9" id="KW-0418">Kinase</keyword>
<feature type="binding site" evidence="9">
    <location>
        <position position="419"/>
    </location>
    <ligand>
        <name>ADP</name>
        <dbReference type="ChEBI" id="CHEBI:456216"/>
    </ligand>
</feature>
<dbReference type="EMBL" id="WXZT01000001">
    <property type="protein sequence ID" value="MZZ11061.1"/>
    <property type="molecule type" value="Genomic_DNA"/>
</dbReference>
<feature type="binding site" evidence="9">
    <location>
        <position position="415"/>
    </location>
    <ligand>
        <name>ADP</name>
        <dbReference type="ChEBI" id="CHEBI:456216"/>
    </ligand>
</feature>
<feature type="binding site" evidence="9">
    <location>
        <position position="249"/>
    </location>
    <ligand>
        <name>sn-glycerol 3-phosphate</name>
        <dbReference type="ChEBI" id="CHEBI:57597"/>
    </ligand>
</feature>
<feature type="binding site" evidence="9">
    <location>
        <position position="271"/>
    </location>
    <ligand>
        <name>ADP</name>
        <dbReference type="ChEBI" id="CHEBI:456216"/>
    </ligand>
</feature>
<reference evidence="18" key="8">
    <citation type="submission" date="2023-06" db="EMBL/GenBank/DDBJ databases">
        <authorList>
            <consortium name="Clinical and Environmental Microbiology Branch: Whole genome sequencing antimicrobial resistance pathogens in the healthcare setting"/>
        </authorList>
    </citation>
    <scope>NUCLEOTIDE SEQUENCE</scope>
    <source>
        <strain evidence="18">2021CK-01020</strain>
    </source>
</reference>
<feature type="binding site" evidence="9">
    <location>
        <position position="139"/>
    </location>
    <ligand>
        <name>glycerol</name>
        <dbReference type="ChEBI" id="CHEBI:17754"/>
    </ligand>
</feature>
<dbReference type="InterPro" id="IPR000577">
    <property type="entry name" value="Carb_kinase_FGGY"/>
</dbReference>
<dbReference type="InterPro" id="IPR018484">
    <property type="entry name" value="FGGY_N"/>
</dbReference>
<dbReference type="GO" id="GO:0019563">
    <property type="term" value="P:glycerol catabolic process"/>
    <property type="evidence" value="ECO:0007669"/>
    <property type="project" value="UniProtKB-UniRule"/>
</dbReference>
<evidence type="ECO:0000313" key="18">
    <source>
        <dbReference type="EMBL" id="WOS79551.1"/>
    </source>
</evidence>
<dbReference type="GO" id="GO:0006072">
    <property type="term" value="P:glycerol-3-phosphate metabolic process"/>
    <property type="evidence" value="ECO:0007669"/>
    <property type="project" value="InterPro"/>
</dbReference>
<evidence type="ECO:0000313" key="19">
    <source>
        <dbReference type="Proteomes" id="UP000045039"/>
    </source>
</evidence>
<dbReference type="PROSITE" id="PS00933">
    <property type="entry name" value="FGGY_KINASES_1"/>
    <property type="match status" value="1"/>
</dbReference>
<feature type="binding site" evidence="9">
    <location>
        <position position="18"/>
    </location>
    <ligand>
        <name>ATP</name>
        <dbReference type="ChEBI" id="CHEBI:30616"/>
    </ligand>
</feature>
<dbReference type="Pfam" id="PF02782">
    <property type="entry name" value="FGGY_C"/>
    <property type="match status" value="1"/>
</dbReference>
<dbReference type="EC" id="2.7.1.30" evidence="9"/>
<dbReference type="Proteomes" id="UP000194857">
    <property type="component" value="Unassembled WGS sequence"/>
</dbReference>
<dbReference type="RefSeq" id="WP_003092168.1">
    <property type="nucleotide sequence ID" value="NZ_AP014622.1"/>
</dbReference>
<dbReference type="SUPFAM" id="SSF53067">
    <property type="entry name" value="Actin-like ATPase domain"/>
    <property type="match status" value="2"/>
</dbReference>
<feature type="binding site" evidence="9">
    <location>
        <position position="249"/>
    </location>
    <ligand>
        <name>glycerol</name>
        <dbReference type="ChEBI" id="CHEBI:17754"/>
    </ligand>
</feature>
<feature type="binding site" evidence="9">
    <location>
        <position position="415"/>
    </location>
    <ligand>
        <name>ATP</name>
        <dbReference type="ChEBI" id="CHEBI:30616"/>
    </ligand>
</feature>
<feature type="binding site" evidence="9">
    <location>
        <position position="250"/>
    </location>
    <ligand>
        <name>glycerol</name>
        <dbReference type="ChEBI" id="CHEBI:17754"/>
    </ligand>
</feature>
<feature type="binding site" evidence="9">
    <location>
        <position position="87"/>
    </location>
    <ligand>
        <name>glycerol</name>
        <dbReference type="ChEBI" id="CHEBI:17754"/>
    </ligand>
</feature>
<keyword evidence="6 9" id="KW-0319">Glycerol metabolism</keyword>
<evidence type="ECO:0000313" key="14">
    <source>
        <dbReference type="EMBL" id="MUI34656.1"/>
    </source>
</evidence>
<evidence type="ECO:0000313" key="22">
    <source>
        <dbReference type="Proteomes" id="UP000433532"/>
    </source>
</evidence>
<keyword evidence="4 9" id="KW-0547">Nucleotide-binding</keyword>
<dbReference type="PANTHER" id="PTHR10196">
    <property type="entry name" value="SUGAR KINASE"/>
    <property type="match status" value="1"/>
</dbReference>
<dbReference type="Pfam" id="PF00370">
    <property type="entry name" value="FGGY_N"/>
    <property type="match status" value="1"/>
</dbReference>
<sequence>MTDKHNKKYVVALDQGTTSSRAIVFDRDANVVSQAQREFAQFYPQAGWVEHDPMEIWATQSSTLVEALAQASIEHDQVAAIGITNQRETTVVWDRHSGRPIHNAIVWQCRRSAAICAQLKRDGLEDYIRETTGLVTDPYFSGTKLKWILDNVEGARERARNGDLLFGTIDTWLIWKLTEGKVHVTDYTNASRTMLFNIHSLDWDARMLEVLDIPRSMLPEVRNSSEVYGNARIGGVGGGELPIAGIAGDQQAALFGQMCVEPGQAKNTYGTGCFLLMHTGDKAVKSTHGLLTTIACGPRGEVGYALEGAVFNGGSTVQWLRDELKVINDSFDSEYFATKVKDSNGVYLVPAFTGLGAPYWDPYARGAVFGLTRGVKADHLIRATLESIAYQTRDVLDAMQRDAGERLRALRVDGGAVANNFLMQFQADILGTRVERPVMRETTALGAAYLAGLACGFWSSLDELKSKAVIERVFEPECDEPRREKLYAGWKKAVERTRGWDDGEL</sequence>
<reference evidence="17 21" key="4">
    <citation type="submission" date="2017-08" db="EMBL/GenBank/DDBJ databases">
        <authorList>
            <person name="Feschi L."/>
            <person name="Jeukens J."/>
            <person name="Emond-Rheault J.-G."/>
            <person name="Kukavica-Ibrulj I."/>
            <person name="Boyle B."/>
            <person name="Levesque R.C."/>
        </authorList>
    </citation>
    <scope>NUCLEOTIDE SEQUENCE [LARGE SCALE GENOMIC DNA]</scope>
    <source>
        <strain evidence="17 21">PA-W36</strain>
    </source>
</reference>
<dbReference type="EMBL" id="CP136986">
    <property type="protein sequence ID" value="WOS79551.1"/>
    <property type="molecule type" value="Genomic_DNA"/>
</dbReference>
<keyword evidence="3 9" id="KW-0808">Transferase</keyword>
<dbReference type="OMA" id="VQWMRDQ"/>
<feature type="binding site" evidence="9">
    <location>
        <position position="314"/>
    </location>
    <ligand>
        <name>ADP</name>
        <dbReference type="ChEBI" id="CHEBI:456216"/>
    </ligand>
</feature>
<dbReference type="NCBIfam" id="NF000756">
    <property type="entry name" value="PRK00047.1"/>
    <property type="match status" value="1"/>
</dbReference>
<reference evidence="18" key="9">
    <citation type="submission" date="2023-10" db="EMBL/GenBank/DDBJ databases">
        <title>Pathogen: clinical or host-associated sample.</title>
        <authorList>
            <person name="Hergert J."/>
            <person name="Casey R."/>
            <person name="Wagner J."/>
            <person name="Young E.L."/>
            <person name="Oakeson K.F."/>
        </authorList>
    </citation>
    <scope>NUCLEOTIDE SEQUENCE</scope>
    <source>
        <strain evidence="18">2021CK-01020</strain>
    </source>
</reference>
<evidence type="ECO:0000256" key="9">
    <source>
        <dbReference type="HAMAP-Rule" id="MF_00186"/>
    </source>
</evidence>
<evidence type="ECO:0000313" key="16">
    <source>
        <dbReference type="EMBL" id="OTI59720.1"/>
    </source>
</evidence>
<dbReference type="AlphaFoldDB" id="A0A069Q6B3"/>
<feature type="binding site" evidence="9">
    <location>
        <position position="17"/>
    </location>
    <ligand>
        <name>sn-glycerol 3-phosphate</name>
        <dbReference type="ChEBI" id="CHEBI:57597"/>
    </ligand>
</feature>
<reference evidence="17 21" key="5">
    <citation type="submission" date="2019-01" db="EMBL/GenBank/DDBJ databases">
        <title>The Pseudomonas aeruginosa pan-genome provides new insights on its population structure, horizontal gene transfer and pathogenicity.</title>
        <authorList>
            <person name="Freschi L."/>
            <person name="Vincent A.T."/>
            <person name="Jeukens J."/>
            <person name="Emond-Rheault J.-G."/>
            <person name="Kukavica-Ibrulj I."/>
            <person name="Dupont M.-J."/>
            <person name="Charette S.J."/>
            <person name="Boyle B."/>
            <person name="Levesque R.C."/>
        </authorList>
    </citation>
    <scope>NUCLEOTIDE SEQUENCE [LARGE SCALE GENOMIC DNA]</scope>
    <source>
        <strain evidence="17 21">PA-W36</strain>
    </source>
</reference>
<dbReference type="Proteomes" id="UP000644192">
    <property type="component" value="Unassembled WGS sequence"/>
</dbReference>
<dbReference type="GO" id="GO:0004370">
    <property type="term" value="F:glycerol kinase activity"/>
    <property type="evidence" value="ECO:0007669"/>
    <property type="project" value="UniProtKB-UniRule"/>
</dbReference>
<dbReference type="CDD" id="cd07786">
    <property type="entry name" value="FGGY_EcGK_like"/>
    <property type="match status" value="1"/>
</dbReference>
<feature type="domain" description="Carbohydrate kinase FGGY C-terminal" evidence="12">
    <location>
        <begin position="266"/>
        <end position="454"/>
    </location>
</feature>
<evidence type="ECO:0000313" key="21">
    <source>
        <dbReference type="Proteomes" id="UP000284767"/>
    </source>
</evidence>
<feature type="binding site" evidence="9">
    <location>
        <position position="88"/>
    </location>
    <ligand>
        <name>sn-glycerol 3-phosphate</name>
        <dbReference type="ChEBI" id="CHEBI:57597"/>
    </ligand>
</feature>
<dbReference type="GO" id="GO:0005524">
    <property type="term" value="F:ATP binding"/>
    <property type="evidence" value="ECO:0007669"/>
    <property type="project" value="UniProtKB-UniRule"/>
</dbReference>
<dbReference type="UniPathway" id="UPA00618">
    <property type="reaction ID" value="UER00672"/>
</dbReference>
<reference evidence="16 20" key="3">
    <citation type="submission" date="2017-05" db="EMBL/GenBank/DDBJ databases">
        <authorList>
            <person name="Song R."/>
            <person name="Chenine A.L."/>
            <person name="Ruprecht R.M."/>
        </authorList>
    </citation>
    <scope>NUCLEOTIDE SEQUENCE [LARGE SCALE GENOMIC DNA]</scope>
    <source>
        <strain evidence="16 20">S567_C10_BS</strain>
    </source>
</reference>
<dbReference type="Proteomes" id="UP001297540">
    <property type="component" value="Chromosome"/>
</dbReference>
<dbReference type="PIRSF" id="PIRSF000538">
    <property type="entry name" value="GlpK"/>
    <property type="match status" value="1"/>
</dbReference>
<evidence type="ECO:0000259" key="11">
    <source>
        <dbReference type="Pfam" id="PF00370"/>
    </source>
</evidence>
<reference evidence="14 22" key="6">
    <citation type="submission" date="2019-11" db="EMBL/GenBank/DDBJ databases">
        <title>Genomes of ocular Pseudomonas aeruginosa isolates.</title>
        <authorList>
            <person name="Khan M."/>
            <person name="Rice S.A."/>
            <person name="Willcox M.D.P."/>
            <person name="Stapleton F."/>
        </authorList>
    </citation>
    <scope>NUCLEOTIDE SEQUENCE [LARGE SCALE GENOMIC DNA]</scope>
    <source>
        <strain evidence="14 22">PA221</strain>
    </source>
</reference>
<evidence type="ECO:0000313" key="20">
    <source>
        <dbReference type="Proteomes" id="UP000194857"/>
    </source>
</evidence>
<evidence type="ECO:0000256" key="7">
    <source>
        <dbReference type="ARBA" id="ARBA00022840"/>
    </source>
</evidence>
<evidence type="ECO:0000256" key="5">
    <source>
        <dbReference type="ARBA" id="ARBA00022777"/>
    </source>
</evidence>
<feature type="binding site" evidence="9">
    <location>
        <position position="21"/>
    </location>
    <ligand>
        <name>ADP</name>
        <dbReference type="ChEBI" id="CHEBI:456216"/>
    </ligand>
</feature>
<evidence type="ECO:0000313" key="17">
    <source>
        <dbReference type="EMBL" id="RPM12740.1"/>
    </source>
</evidence>
<dbReference type="InterPro" id="IPR005999">
    <property type="entry name" value="Glycerol_kin"/>
</dbReference>
<evidence type="ECO:0000256" key="2">
    <source>
        <dbReference type="ARBA" id="ARBA00009156"/>
    </source>
</evidence>
<gene>
    <name evidence="9 14" type="primary">glpK</name>
    <name evidence="13" type="synonym">glpK_1</name>
    <name evidence="16" type="ORF">CAZ10_19635</name>
    <name evidence="14" type="ORF">GNQ48_06515</name>
    <name evidence="15" type="ORF">GUL26_02245</name>
    <name evidence="17" type="ORF">IPC1295_18420</name>
    <name evidence="18" type="ORF">L4V69_10470</name>
    <name evidence="13" type="ORF">PAERUG_P19_London_7_VIM_2_05_10_03895</name>
</gene>
<dbReference type="NCBIfam" id="TIGR01311">
    <property type="entry name" value="glycerol_kin"/>
    <property type="match status" value="1"/>
</dbReference>
<evidence type="ECO:0000256" key="8">
    <source>
        <dbReference type="ARBA" id="ARBA00052101"/>
    </source>
</evidence>
<feature type="binding site" evidence="9">
    <location>
        <position position="271"/>
    </location>
    <ligand>
        <name>ATP</name>
        <dbReference type="ChEBI" id="CHEBI:30616"/>
    </ligand>
</feature>
<feature type="domain" description="Carbohydrate kinase FGGY N-terminal" evidence="11">
    <location>
        <begin position="9"/>
        <end position="256"/>
    </location>
</feature>
<dbReference type="FunFam" id="3.30.420.40:FF:000008">
    <property type="entry name" value="Glycerol kinase"/>
    <property type="match status" value="1"/>
</dbReference>
<feature type="binding site" evidence="9">
    <location>
        <position position="139"/>
    </location>
    <ligand>
        <name>sn-glycerol 3-phosphate</name>
        <dbReference type="ChEBI" id="CHEBI:57597"/>
    </ligand>
</feature>
<dbReference type="InterPro" id="IPR043129">
    <property type="entry name" value="ATPase_NBD"/>
</dbReference>
<evidence type="ECO:0000256" key="10">
    <source>
        <dbReference type="RuleBase" id="RU003733"/>
    </source>
</evidence>
<accession>A0A069Q6B3</accession>
<proteinExistence type="inferred from homology"/>